<evidence type="ECO:0000313" key="2">
    <source>
        <dbReference type="EMBL" id="PSL21385.1"/>
    </source>
</evidence>
<dbReference type="EMBL" id="PYGJ01000002">
    <property type="protein sequence ID" value="PSL21385.1"/>
    <property type="molecule type" value="Genomic_DNA"/>
</dbReference>
<reference evidence="2 3" key="1">
    <citation type="submission" date="2018-03" db="EMBL/GenBank/DDBJ databases">
        <title>Genomic Encyclopedia of Archaeal and Bacterial Type Strains, Phase II (KMG-II): from individual species to whole genera.</title>
        <authorList>
            <person name="Goeker M."/>
        </authorList>
    </citation>
    <scope>NUCLEOTIDE SEQUENCE [LARGE SCALE GENOMIC DNA]</scope>
    <source>
        <strain evidence="2 3">DSM 100673</strain>
    </source>
</reference>
<dbReference type="Gene3D" id="3.40.250.10">
    <property type="entry name" value="Rhodanese-like domain"/>
    <property type="match status" value="1"/>
</dbReference>
<dbReference type="Pfam" id="PF00581">
    <property type="entry name" value="Rhodanese"/>
    <property type="match status" value="1"/>
</dbReference>
<dbReference type="SUPFAM" id="SSF52821">
    <property type="entry name" value="Rhodanese/Cell cycle control phosphatase"/>
    <property type="match status" value="1"/>
</dbReference>
<name>A0A2P8FI57_9RHOB</name>
<dbReference type="SMART" id="SM00450">
    <property type="entry name" value="RHOD"/>
    <property type="match status" value="1"/>
</dbReference>
<dbReference type="InterPro" id="IPR036873">
    <property type="entry name" value="Rhodanese-like_dom_sf"/>
</dbReference>
<organism evidence="2 3">
    <name type="scientific">Shimia abyssi</name>
    <dbReference type="NCBI Taxonomy" id="1662395"/>
    <lineage>
        <taxon>Bacteria</taxon>
        <taxon>Pseudomonadati</taxon>
        <taxon>Pseudomonadota</taxon>
        <taxon>Alphaproteobacteria</taxon>
        <taxon>Rhodobacterales</taxon>
        <taxon>Roseobacteraceae</taxon>
    </lineage>
</organism>
<gene>
    <name evidence="2" type="ORF">CLV88_102505</name>
</gene>
<keyword evidence="3" id="KW-1185">Reference proteome</keyword>
<dbReference type="AlphaFoldDB" id="A0A2P8FI57"/>
<proteinExistence type="predicted"/>
<protein>
    <submittedName>
        <fullName evidence="2">Rhodanese-related sulfurtransferase</fullName>
    </submittedName>
</protein>
<dbReference type="InterPro" id="IPR001763">
    <property type="entry name" value="Rhodanese-like_dom"/>
</dbReference>
<feature type="domain" description="Rhodanese" evidence="1">
    <location>
        <begin position="30"/>
        <end position="130"/>
    </location>
</feature>
<dbReference type="OrthoDB" id="9800872at2"/>
<evidence type="ECO:0000259" key="1">
    <source>
        <dbReference type="PROSITE" id="PS50206"/>
    </source>
</evidence>
<comment type="caution">
    <text evidence="2">The sequence shown here is derived from an EMBL/GenBank/DDBJ whole genome shotgun (WGS) entry which is preliminary data.</text>
</comment>
<dbReference type="RefSeq" id="WP_106607564.1">
    <property type="nucleotide sequence ID" value="NZ_PYGJ01000002.1"/>
</dbReference>
<accession>A0A2P8FI57</accession>
<dbReference type="Proteomes" id="UP000240418">
    <property type="component" value="Unassembled WGS sequence"/>
</dbReference>
<sequence length="131" mass="13964">MTRTFAQMEEEEISAGEGMSAEAALTILKSDKNALLIDVRDTAEMDSTGLYPNSIAAPGRAIAWMADLESEYRSPKLQDRTKTIFTTCGGAPSYRGAAAANVLAAMGFKNARFVDGAMAALIKARSPTQQP</sequence>
<dbReference type="GO" id="GO:0016740">
    <property type="term" value="F:transferase activity"/>
    <property type="evidence" value="ECO:0007669"/>
    <property type="project" value="UniProtKB-KW"/>
</dbReference>
<evidence type="ECO:0000313" key="3">
    <source>
        <dbReference type="Proteomes" id="UP000240418"/>
    </source>
</evidence>
<keyword evidence="2" id="KW-0808">Transferase</keyword>
<dbReference type="PROSITE" id="PS50206">
    <property type="entry name" value="RHODANESE_3"/>
    <property type="match status" value="1"/>
</dbReference>